<dbReference type="EC" id="3.1.6.1" evidence="6"/>
<accession>A0A3B0U457</accession>
<dbReference type="InterPro" id="IPR050738">
    <property type="entry name" value="Sulfatase"/>
</dbReference>
<gene>
    <name evidence="6" type="ORF">MNBD_BACTEROID01-342</name>
</gene>
<dbReference type="Gene3D" id="3.30.1120.10">
    <property type="match status" value="1"/>
</dbReference>
<keyword evidence="3 6" id="KW-0378">Hydrolase</keyword>
<dbReference type="PANTHER" id="PTHR42693:SF33">
    <property type="entry name" value="ARYLSULFATASE"/>
    <property type="match status" value="1"/>
</dbReference>
<comment type="similarity">
    <text evidence="1">Belongs to the sulfatase family.</text>
</comment>
<dbReference type="PROSITE" id="PS00523">
    <property type="entry name" value="SULFATASE_1"/>
    <property type="match status" value="1"/>
</dbReference>
<sequence>MKVKFFFSALFLILFVELSAKINKPNIILFFVDDLGYGDLSCFGNPNIRTPNIDMLANEGIRLTSFYAAGSVCTPSRAGLLTGRYPLYTLGRNVGLNSKKGLPLDEPIIPEVLRNSGYNCMAIGKWHLGHANNQFLPTSRGFNQFYGLLHSNDAMNPWVNTDKPLLLYKNDKAVKTVNYQQDSLTIDYTNEAIRFIKENQGQPFFLYLPYSMPHLPISTPADFRGKSAGGLYGDVVETIDWSVGEIMKVLGQLHLEYNTIVIFASDNGPWHNLPARMLQKGVKPWHQGTTGLLHGSKATTYEGGMRVPGIFYWKGIIPAGQVSSDIITTLDIFPTLIEIADAETPIGKKFDGYNILPFLTGNSNSPRSDFYYFNNRTLEAVRDKNWKLRFAKAYKITGGNTNLITPELFNMMDDPGENYNIAEEHPEIVKRLMEKMEKKAKQVNGQLYE</sequence>
<protein>
    <submittedName>
        <fullName evidence="6">Arylsulfatase</fullName>
        <ecNumber evidence="6">3.1.6.1</ecNumber>
    </submittedName>
</protein>
<proteinExistence type="inferred from homology"/>
<evidence type="ECO:0000256" key="3">
    <source>
        <dbReference type="ARBA" id="ARBA00022801"/>
    </source>
</evidence>
<dbReference type="EMBL" id="UOEP01000238">
    <property type="protein sequence ID" value="VAW25138.1"/>
    <property type="molecule type" value="Genomic_DNA"/>
</dbReference>
<dbReference type="InterPro" id="IPR000917">
    <property type="entry name" value="Sulfatase_N"/>
</dbReference>
<dbReference type="PANTHER" id="PTHR42693">
    <property type="entry name" value="ARYLSULFATASE FAMILY MEMBER"/>
    <property type="match status" value="1"/>
</dbReference>
<evidence type="ECO:0000259" key="5">
    <source>
        <dbReference type="Pfam" id="PF00884"/>
    </source>
</evidence>
<evidence type="ECO:0000256" key="4">
    <source>
        <dbReference type="ARBA" id="ARBA00022837"/>
    </source>
</evidence>
<feature type="domain" description="Sulfatase N-terminal" evidence="5">
    <location>
        <begin position="25"/>
        <end position="341"/>
    </location>
</feature>
<dbReference type="InterPro" id="IPR024607">
    <property type="entry name" value="Sulfatase_CS"/>
</dbReference>
<evidence type="ECO:0000313" key="6">
    <source>
        <dbReference type="EMBL" id="VAW25138.1"/>
    </source>
</evidence>
<dbReference type="CDD" id="cd16026">
    <property type="entry name" value="GALNS_like"/>
    <property type="match status" value="1"/>
</dbReference>
<dbReference type="GO" id="GO:0004065">
    <property type="term" value="F:arylsulfatase activity"/>
    <property type="evidence" value="ECO:0007669"/>
    <property type="project" value="UniProtKB-EC"/>
</dbReference>
<name>A0A3B0U457_9ZZZZ</name>
<dbReference type="Pfam" id="PF00884">
    <property type="entry name" value="Sulfatase"/>
    <property type="match status" value="1"/>
</dbReference>
<dbReference type="InterPro" id="IPR017850">
    <property type="entry name" value="Alkaline_phosphatase_core_sf"/>
</dbReference>
<dbReference type="Pfam" id="PF14707">
    <property type="entry name" value="Sulfatase_C"/>
    <property type="match status" value="1"/>
</dbReference>
<dbReference type="AlphaFoldDB" id="A0A3B0U457"/>
<organism evidence="6">
    <name type="scientific">hydrothermal vent metagenome</name>
    <dbReference type="NCBI Taxonomy" id="652676"/>
    <lineage>
        <taxon>unclassified sequences</taxon>
        <taxon>metagenomes</taxon>
        <taxon>ecological metagenomes</taxon>
    </lineage>
</organism>
<dbReference type="Gene3D" id="3.40.720.10">
    <property type="entry name" value="Alkaline Phosphatase, subunit A"/>
    <property type="match status" value="1"/>
</dbReference>
<keyword evidence="2" id="KW-0479">Metal-binding</keyword>
<dbReference type="SUPFAM" id="SSF53649">
    <property type="entry name" value="Alkaline phosphatase-like"/>
    <property type="match status" value="1"/>
</dbReference>
<dbReference type="GO" id="GO:0046872">
    <property type="term" value="F:metal ion binding"/>
    <property type="evidence" value="ECO:0007669"/>
    <property type="project" value="UniProtKB-KW"/>
</dbReference>
<reference evidence="6" key="1">
    <citation type="submission" date="2018-06" db="EMBL/GenBank/DDBJ databases">
        <authorList>
            <person name="Zhirakovskaya E."/>
        </authorList>
    </citation>
    <scope>NUCLEOTIDE SEQUENCE</scope>
</reference>
<evidence type="ECO:0000256" key="1">
    <source>
        <dbReference type="ARBA" id="ARBA00008779"/>
    </source>
</evidence>
<evidence type="ECO:0000256" key="2">
    <source>
        <dbReference type="ARBA" id="ARBA00022723"/>
    </source>
</evidence>
<keyword evidence="4" id="KW-0106">Calcium</keyword>